<dbReference type="Proteomes" id="UP000708208">
    <property type="component" value="Unassembled WGS sequence"/>
</dbReference>
<gene>
    <name evidence="1" type="ORF">AFUS01_LOCUS17418</name>
</gene>
<keyword evidence="2" id="KW-1185">Reference proteome</keyword>
<evidence type="ECO:0000313" key="1">
    <source>
        <dbReference type="EMBL" id="CAG7728656.1"/>
    </source>
</evidence>
<dbReference type="EMBL" id="CAJVCH010166325">
    <property type="protein sequence ID" value="CAG7728656.1"/>
    <property type="molecule type" value="Genomic_DNA"/>
</dbReference>
<comment type="caution">
    <text evidence="1">The sequence shown here is derived from an EMBL/GenBank/DDBJ whole genome shotgun (WGS) entry which is preliminary data.</text>
</comment>
<evidence type="ECO:0000313" key="2">
    <source>
        <dbReference type="Proteomes" id="UP000708208"/>
    </source>
</evidence>
<name>A0A8J2K5U2_9HEXA</name>
<reference evidence="1" key="1">
    <citation type="submission" date="2021-06" db="EMBL/GenBank/DDBJ databases">
        <authorList>
            <person name="Hodson N. C."/>
            <person name="Mongue J. A."/>
            <person name="Jaron S. K."/>
        </authorList>
    </citation>
    <scope>NUCLEOTIDE SEQUENCE</scope>
</reference>
<organism evidence="1 2">
    <name type="scientific">Allacma fusca</name>
    <dbReference type="NCBI Taxonomy" id="39272"/>
    <lineage>
        <taxon>Eukaryota</taxon>
        <taxon>Metazoa</taxon>
        <taxon>Ecdysozoa</taxon>
        <taxon>Arthropoda</taxon>
        <taxon>Hexapoda</taxon>
        <taxon>Collembola</taxon>
        <taxon>Symphypleona</taxon>
        <taxon>Sminthuridae</taxon>
        <taxon>Allacma</taxon>
    </lineage>
</organism>
<sequence>MGKTPENDVAEWVKRRVRRCSNVGPKIGSMAVPFGGTFTVVVKMNTTSNTCNTYCTLQIVYFLFTYTNTGKTFFSRQLNISWELIDTKLNDQNFDSAKNGWLLAMIGNIPPECVNLYGNEFSSVVAPLVV</sequence>
<proteinExistence type="predicted"/>
<dbReference type="AlphaFoldDB" id="A0A8J2K5U2"/>
<protein>
    <submittedName>
        <fullName evidence="1">Uncharacterized protein</fullName>
    </submittedName>
</protein>
<accession>A0A8J2K5U2</accession>